<keyword evidence="2" id="KW-0378">Hydrolase</keyword>
<dbReference type="PANTHER" id="PTHR12631">
    <property type="entry name" value="ALPHA-L-IDURONIDASE"/>
    <property type="match status" value="1"/>
</dbReference>
<sequence length="400" mass="44597">MTRRVLLLLLPGLLCLALAVVGLSVIRSLEDAEPAVGPVVACEPSRSRPGPLIDLGVQAAGGVGQGEELGSTVTYPELTAPEIRRLVARAEAAGAAVISTAASWRTIEPDPDRPYDWTLLDRVIDAANAAGLRVRLQVSTMPQWAVEETSSPTDTDFWHPPLTDTELRRWTRFVHDLTVHVQGRVDYLEIWNEPNEYDFWPTGPDPVAFARLLEASYAAVKEVDPSISIVSGGLSNNDIGFLRAVYDARDELYGEDEVLFDQVGVHPFSGDRSPSTELARWTYEREPFGEFSQNFLGIVDLHDLMEQRGDADKPLYIGEFGYSTQPWREFGPVSDADRAVYLEEAFRAATCYSYVSALSWYYFHPTRFNEPSWTLLDRQGQPNETYAALVAWARRVGALR</sequence>
<dbReference type="InterPro" id="IPR017853">
    <property type="entry name" value="GH"/>
</dbReference>
<dbReference type="InterPro" id="IPR049166">
    <property type="entry name" value="GH39_cat"/>
</dbReference>
<dbReference type="Pfam" id="PF01229">
    <property type="entry name" value="Glyco_hydro_39"/>
    <property type="match status" value="1"/>
</dbReference>
<keyword evidence="6" id="KW-1185">Reference proteome</keyword>
<dbReference type="GO" id="GO:0004553">
    <property type="term" value="F:hydrolase activity, hydrolyzing O-glycosyl compounds"/>
    <property type="evidence" value="ECO:0007669"/>
    <property type="project" value="TreeGrafter"/>
</dbReference>
<evidence type="ECO:0000256" key="3">
    <source>
        <dbReference type="ARBA" id="ARBA00023295"/>
    </source>
</evidence>
<proteinExistence type="inferred from homology"/>
<keyword evidence="3" id="KW-0326">Glycosidase</keyword>
<evidence type="ECO:0000259" key="4">
    <source>
        <dbReference type="Pfam" id="PF01229"/>
    </source>
</evidence>
<reference evidence="5 6" key="1">
    <citation type="submission" date="2020-07" db="EMBL/GenBank/DDBJ databases">
        <title>Sequencing the genomes of 1000 actinobacteria strains.</title>
        <authorList>
            <person name="Klenk H.-P."/>
        </authorList>
    </citation>
    <scope>NUCLEOTIDE SEQUENCE [LARGE SCALE GENOMIC DNA]</scope>
    <source>
        <strain evidence="5 6">DSM 24552</strain>
    </source>
</reference>
<dbReference type="RefSeq" id="WP_179517002.1">
    <property type="nucleotide sequence ID" value="NZ_JACCAC010000001.1"/>
</dbReference>
<comment type="caution">
    <text evidence="5">The sequence shown here is derived from an EMBL/GenBank/DDBJ whole genome shotgun (WGS) entry which is preliminary data.</text>
</comment>
<dbReference type="SUPFAM" id="SSF51445">
    <property type="entry name" value="(Trans)glycosidases"/>
    <property type="match status" value="1"/>
</dbReference>
<dbReference type="PANTHER" id="PTHR12631:SF10">
    <property type="entry name" value="BETA-XYLOSIDASE-LIKE PROTEIN-RELATED"/>
    <property type="match status" value="1"/>
</dbReference>
<dbReference type="AlphaFoldDB" id="A0A7Y9RPV8"/>
<dbReference type="Gene3D" id="3.20.20.80">
    <property type="entry name" value="Glycosidases"/>
    <property type="match status" value="1"/>
</dbReference>
<evidence type="ECO:0000256" key="2">
    <source>
        <dbReference type="ARBA" id="ARBA00022801"/>
    </source>
</evidence>
<name>A0A7Y9RPV8_9ACTN</name>
<gene>
    <name evidence="5" type="ORF">BJ989_000671</name>
</gene>
<evidence type="ECO:0000256" key="1">
    <source>
        <dbReference type="ARBA" id="ARBA00008875"/>
    </source>
</evidence>
<feature type="domain" description="Glycosyl hydrolases family 39 N-terminal catalytic" evidence="4">
    <location>
        <begin position="109"/>
        <end position="330"/>
    </location>
</feature>
<dbReference type="Proteomes" id="UP000544110">
    <property type="component" value="Unassembled WGS sequence"/>
</dbReference>
<organism evidence="5 6">
    <name type="scientific">Nocardioides perillae</name>
    <dbReference type="NCBI Taxonomy" id="1119534"/>
    <lineage>
        <taxon>Bacteria</taxon>
        <taxon>Bacillati</taxon>
        <taxon>Actinomycetota</taxon>
        <taxon>Actinomycetes</taxon>
        <taxon>Propionibacteriales</taxon>
        <taxon>Nocardioidaceae</taxon>
        <taxon>Nocardioides</taxon>
    </lineage>
</organism>
<evidence type="ECO:0000313" key="5">
    <source>
        <dbReference type="EMBL" id="NYG54367.1"/>
    </source>
</evidence>
<evidence type="ECO:0000313" key="6">
    <source>
        <dbReference type="Proteomes" id="UP000544110"/>
    </source>
</evidence>
<dbReference type="EMBL" id="JACCAC010000001">
    <property type="protein sequence ID" value="NYG54367.1"/>
    <property type="molecule type" value="Genomic_DNA"/>
</dbReference>
<comment type="similarity">
    <text evidence="1">Belongs to the glycosyl hydrolase 39 family.</text>
</comment>
<dbReference type="InterPro" id="IPR051923">
    <property type="entry name" value="Glycosyl_Hydrolase_39"/>
</dbReference>
<protein>
    <recommendedName>
        <fullName evidence="4">Glycosyl hydrolases family 39 N-terminal catalytic domain-containing protein</fullName>
    </recommendedName>
</protein>
<accession>A0A7Y9RPV8</accession>